<feature type="compositionally biased region" description="Low complexity" evidence="5">
    <location>
        <begin position="41"/>
        <end position="58"/>
    </location>
</feature>
<dbReference type="Proteomes" id="UP000694414">
    <property type="component" value="Unplaced"/>
</dbReference>
<comment type="similarity">
    <text evidence="2">Belongs to the STOP family.</text>
</comment>
<proteinExistence type="inferred from homology"/>
<dbReference type="AlphaFoldDB" id="A0A8C9ACS3"/>
<dbReference type="GO" id="GO:0000226">
    <property type="term" value="P:microtubule cytoskeleton organization"/>
    <property type="evidence" value="ECO:0007669"/>
    <property type="project" value="InterPro"/>
</dbReference>
<dbReference type="Ensembl" id="ENSPSMT00000036561.1">
    <property type="protein sequence ID" value="ENSPSMP00000031674.1"/>
    <property type="gene ID" value="ENSPSMG00000021982.1"/>
</dbReference>
<protein>
    <submittedName>
        <fullName evidence="6">MAP6 domain containing 1</fullName>
    </submittedName>
</protein>
<dbReference type="GO" id="GO:0008017">
    <property type="term" value="F:microtubule binding"/>
    <property type="evidence" value="ECO:0007669"/>
    <property type="project" value="Ensembl"/>
</dbReference>
<dbReference type="Ensembl" id="ENSPSMT00000036559.1">
    <property type="protein sequence ID" value="ENSPSMP00000031672.1"/>
    <property type="gene ID" value="ENSPSMG00000021982.1"/>
</dbReference>
<name>A0A8C9ACS3_PROSS</name>
<dbReference type="InterPro" id="IPR007882">
    <property type="entry name" value="MAP6"/>
</dbReference>
<sequence>MAWPCISRLCCLARRWNQLDRSDVAVPLTLHGYSDLEIEEPGPAGAASRRGRSAAGDRAAGRDVPLTQYQRDFGVWTAPAVPRDAPQGRGPGAGGRRGRPSAPPARGVYVLPVGDADAAAAATTSYRQEFQAWTAVKPSRSTKAKPARVITTHTSGWDGSPGASFQVPEVRKKFTPNPSAIFQASAPRILNV</sequence>
<dbReference type="GeneTree" id="ENSGT00530000063947"/>
<evidence type="ECO:0000313" key="7">
    <source>
        <dbReference type="Proteomes" id="UP000694414"/>
    </source>
</evidence>
<feature type="region of interest" description="Disordered" evidence="5">
    <location>
        <begin position="77"/>
        <end position="105"/>
    </location>
</feature>
<dbReference type="GO" id="GO:0005801">
    <property type="term" value="C:cis-Golgi network"/>
    <property type="evidence" value="ECO:0007669"/>
    <property type="project" value="Ensembl"/>
</dbReference>
<evidence type="ECO:0000256" key="4">
    <source>
        <dbReference type="ARBA" id="ARBA00023212"/>
    </source>
</evidence>
<organism evidence="6 7">
    <name type="scientific">Prolemur simus</name>
    <name type="common">Greater bamboo lemur</name>
    <name type="synonym">Hapalemur simus</name>
    <dbReference type="NCBI Taxonomy" id="1328070"/>
    <lineage>
        <taxon>Eukaryota</taxon>
        <taxon>Metazoa</taxon>
        <taxon>Chordata</taxon>
        <taxon>Craniata</taxon>
        <taxon>Vertebrata</taxon>
        <taxon>Euteleostomi</taxon>
        <taxon>Mammalia</taxon>
        <taxon>Eutheria</taxon>
        <taxon>Euarchontoglires</taxon>
        <taxon>Primates</taxon>
        <taxon>Strepsirrhini</taxon>
        <taxon>Lemuriformes</taxon>
        <taxon>Lemuridae</taxon>
        <taxon>Prolemur</taxon>
    </lineage>
</organism>
<dbReference type="GO" id="GO:0030705">
    <property type="term" value="P:cytoskeleton-dependent intracellular transport"/>
    <property type="evidence" value="ECO:0007669"/>
    <property type="project" value="TreeGrafter"/>
</dbReference>
<dbReference type="PANTHER" id="PTHR14759:SF37">
    <property type="entry name" value="MAP6 DOMAIN-CONTAINING PROTEIN 1"/>
    <property type="match status" value="1"/>
</dbReference>
<dbReference type="PANTHER" id="PTHR14759">
    <property type="entry name" value="STOP PROTEIN"/>
    <property type="match status" value="1"/>
</dbReference>
<reference evidence="6" key="1">
    <citation type="submission" date="2025-05" db="UniProtKB">
        <authorList>
            <consortium name="Ensembl"/>
        </authorList>
    </citation>
    <scope>IDENTIFICATION</scope>
</reference>
<gene>
    <name evidence="6" type="primary">MAP6D1</name>
</gene>
<comment type="subcellular location">
    <subcellularLocation>
        <location evidence="1">Cytoplasm</location>
        <location evidence="1">Cytoskeleton</location>
    </subcellularLocation>
</comment>
<accession>A0A8C9ACS3</accession>
<evidence type="ECO:0000256" key="2">
    <source>
        <dbReference type="ARBA" id="ARBA00005728"/>
    </source>
</evidence>
<dbReference type="GO" id="GO:0007026">
    <property type="term" value="P:negative regulation of microtubule depolymerization"/>
    <property type="evidence" value="ECO:0007669"/>
    <property type="project" value="Ensembl"/>
</dbReference>
<evidence type="ECO:0000256" key="1">
    <source>
        <dbReference type="ARBA" id="ARBA00004245"/>
    </source>
</evidence>
<dbReference type="GO" id="GO:0005516">
    <property type="term" value="F:calmodulin binding"/>
    <property type="evidence" value="ECO:0007669"/>
    <property type="project" value="Ensembl"/>
</dbReference>
<evidence type="ECO:0000313" key="6">
    <source>
        <dbReference type="Ensembl" id="ENSPSMP00000031672.1"/>
    </source>
</evidence>
<evidence type="ECO:0000256" key="3">
    <source>
        <dbReference type="ARBA" id="ARBA00022490"/>
    </source>
</evidence>
<keyword evidence="3" id="KW-0963">Cytoplasm</keyword>
<feature type="region of interest" description="Disordered" evidence="5">
    <location>
        <begin position="37"/>
        <end position="64"/>
    </location>
</feature>
<evidence type="ECO:0000256" key="5">
    <source>
        <dbReference type="SAM" id="MobiDB-lite"/>
    </source>
</evidence>
<keyword evidence="7" id="KW-1185">Reference proteome</keyword>
<keyword evidence="4" id="KW-0206">Cytoskeleton</keyword>
<dbReference type="GO" id="GO:0005874">
    <property type="term" value="C:microtubule"/>
    <property type="evidence" value="ECO:0007669"/>
    <property type="project" value="InterPro"/>
</dbReference>
<dbReference type="GO" id="GO:0005798">
    <property type="term" value="C:Golgi-associated vesicle"/>
    <property type="evidence" value="ECO:0007669"/>
    <property type="project" value="Ensembl"/>
</dbReference>